<evidence type="ECO:0000256" key="5">
    <source>
        <dbReference type="ARBA" id="ARBA00022801"/>
    </source>
</evidence>
<dbReference type="PANTHER" id="PTHR10381">
    <property type="entry name" value="ATP-DEPENDENT CLP PROTEASE PROTEOLYTIC SUBUNIT"/>
    <property type="match status" value="1"/>
</dbReference>
<dbReference type="Pfam" id="PF00574">
    <property type="entry name" value="CLP_protease"/>
    <property type="match status" value="1"/>
</dbReference>
<evidence type="ECO:0000259" key="9">
    <source>
        <dbReference type="Pfam" id="PF05065"/>
    </source>
</evidence>
<comment type="subcellular location">
    <subcellularLocation>
        <location evidence="1">Virion</location>
    </subcellularLocation>
</comment>
<feature type="domain" description="Phage capsid-like C-terminal" evidence="9">
    <location>
        <begin position="361"/>
        <end position="629"/>
    </location>
</feature>
<keyword evidence="3" id="KW-0963">Cytoplasm</keyword>
<evidence type="ECO:0000256" key="3">
    <source>
        <dbReference type="ARBA" id="ARBA00022490"/>
    </source>
</evidence>
<dbReference type="NCBIfam" id="NF045542">
    <property type="entry name" value="Clp_rel_HeadMat"/>
    <property type="match status" value="1"/>
</dbReference>
<dbReference type="Pfam" id="PF05065">
    <property type="entry name" value="Phage_capsid"/>
    <property type="match status" value="1"/>
</dbReference>
<keyword evidence="4" id="KW-0645">Protease</keyword>
<feature type="coiled-coil region" evidence="8">
    <location>
        <begin position="227"/>
        <end position="285"/>
    </location>
</feature>
<dbReference type="Gene3D" id="3.30.2320.10">
    <property type="entry name" value="hypothetical protein PF0899 domain"/>
    <property type="match status" value="1"/>
</dbReference>
<evidence type="ECO:0000256" key="8">
    <source>
        <dbReference type="SAM" id="Coils"/>
    </source>
</evidence>
<dbReference type="InterPro" id="IPR024455">
    <property type="entry name" value="Phage_capsid"/>
</dbReference>
<evidence type="ECO:0000313" key="10">
    <source>
        <dbReference type="EMBL" id="MBO0475560.1"/>
    </source>
</evidence>
<evidence type="ECO:0000256" key="7">
    <source>
        <dbReference type="RuleBase" id="RU003567"/>
    </source>
</evidence>
<dbReference type="InterPro" id="IPR023562">
    <property type="entry name" value="ClpP/TepA"/>
</dbReference>
<proteinExistence type="inferred from homology"/>
<dbReference type="InterPro" id="IPR054612">
    <property type="entry name" value="Phage_capsid-like_C"/>
</dbReference>
<dbReference type="Gene3D" id="3.90.226.10">
    <property type="entry name" value="2-enoyl-CoA Hydratase, Chain A, domain 1"/>
    <property type="match status" value="1"/>
</dbReference>
<evidence type="ECO:0000256" key="1">
    <source>
        <dbReference type="ARBA" id="ARBA00004328"/>
    </source>
</evidence>
<protein>
    <recommendedName>
        <fullName evidence="7">ATP-dependent Clp protease proteolytic subunit</fullName>
    </recommendedName>
</protein>
<evidence type="ECO:0000256" key="2">
    <source>
        <dbReference type="ARBA" id="ARBA00007039"/>
    </source>
</evidence>
<gene>
    <name evidence="10" type="ORF">DOK76_00675</name>
</gene>
<dbReference type="NCBIfam" id="TIGR01554">
    <property type="entry name" value="major_cap_HK97"/>
    <property type="match status" value="1"/>
</dbReference>
<keyword evidence="5" id="KW-0378">Hydrolase</keyword>
<organism evidence="10 11">
    <name type="scientific">Candidatus Vagococcus giribetii</name>
    <dbReference type="NCBI Taxonomy" id="2230876"/>
    <lineage>
        <taxon>Bacteria</taxon>
        <taxon>Bacillati</taxon>
        <taxon>Bacillota</taxon>
        <taxon>Bacilli</taxon>
        <taxon>Lactobacillales</taxon>
        <taxon>Enterococcaceae</taxon>
        <taxon>Vagococcus</taxon>
    </lineage>
</organism>
<dbReference type="CDD" id="cd07016">
    <property type="entry name" value="S14_ClpP_1"/>
    <property type="match status" value="1"/>
</dbReference>
<dbReference type="Gene3D" id="3.30.2400.10">
    <property type="entry name" value="Major capsid protein gp5"/>
    <property type="match status" value="1"/>
</dbReference>
<dbReference type="InterPro" id="IPR001907">
    <property type="entry name" value="ClpP"/>
</dbReference>
<keyword evidence="8" id="KW-0175">Coiled coil</keyword>
<dbReference type="InterPro" id="IPR029045">
    <property type="entry name" value="ClpP/crotonase-like_dom_sf"/>
</dbReference>
<keyword evidence="6" id="KW-0720">Serine protease</keyword>
<dbReference type="EMBL" id="JAFLVX010000003">
    <property type="protein sequence ID" value="MBO0475560.1"/>
    <property type="molecule type" value="Genomic_DNA"/>
</dbReference>
<dbReference type="Proteomes" id="UP000664857">
    <property type="component" value="Unassembled WGS sequence"/>
</dbReference>
<dbReference type="SUPFAM" id="SSF56563">
    <property type="entry name" value="Major capsid protein gp5"/>
    <property type="match status" value="1"/>
</dbReference>
<evidence type="ECO:0000313" key="11">
    <source>
        <dbReference type="Proteomes" id="UP000664857"/>
    </source>
</evidence>
<reference evidence="10 11" key="1">
    <citation type="submission" date="2021-03" db="EMBL/GenBank/DDBJ databases">
        <title>Enterococcal diversity collection.</title>
        <authorList>
            <person name="Gilmore M.S."/>
            <person name="Schwartzman J."/>
            <person name="Van Tyne D."/>
            <person name="Martin M."/>
            <person name="Earl A.M."/>
            <person name="Manson A.L."/>
            <person name="Straub T."/>
            <person name="Salamzade R."/>
            <person name="Saavedra J."/>
            <person name="Lebreton F."/>
            <person name="Prichula J."/>
            <person name="Schaufler K."/>
            <person name="Gaca A."/>
            <person name="Sgardioli B."/>
            <person name="Wagenaar J."/>
            <person name="Strong T."/>
        </authorList>
    </citation>
    <scope>NUCLEOTIDE SEQUENCE [LARGE SCALE GENOMIC DNA]</scope>
    <source>
        <strain evidence="10 11">DIV0080</strain>
    </source>
</reference>
<evidence type="ECO:0000256" key="4">
    <source>
        <dbReference type="ARBA" id="ARBA00022670"/>
    </source>
</evidence>
<dbReference type="SUPFAM" id="SSF52096">
    <property type="entry name" value="ClpP/crotonase"/>
    <property type="match status" value="1"/>
</dbReference>
<keyword evidence="11" id="KW-1185">Reference proteome</keyword>
<dbReference type="PRINTS" id="PR00127">
    <property type="entry name" value="CLPPROTEASEP"/>
</dbReference>
<dbReference type="PANTHER" id="PTHR10381:SF70">
    <property type="entry name" value="ATP-DEPENDENT CLP PROTEASE PROTEOLYTIC SUBUNIT"/>
    <property type="match status" value="1"/>
</dbReference>
<comment type="similarity">
    <text evidence="2 7">Belongs to the peptidase S14 family.</text>
</comment>
<comment type="caution">
    <text evidence="10">The sequence shown here is derived from an EMBL/GenBank/DDBJ whole genome shotgun (WGS) entry which is preliminary data.</text>
</comment>
<accession>A0ABS3HP90</accession>
<sequence length="633" mass="70970">MDKFFQIEMSNNKAVISIYGDIVNESYEYSNETSALDIKNELEQMQNINEIEVRIQSYGGSVFSGIAIYNMLKNHKAFVTVHIDGVACSIATVIAMAGDKIIMPQNSMMMIHNPMLGVSYGNAKELRKVADDLDKIRESILSSYLNKSAGKINKNLLIDLMDKETWLSADECFKYGLTDEVTQATDMVAKFKQSDVVNKLQHNPIKFEEKKEDDKMVLTLNQNVKSAEEIKNEMMEFVNKHKDLSENQLMADYPYYKELKDQYQNALEKEEIKRLEEENFKNQQTQNNISNKLDQQHFYKDGEKVQILTPDQQFKTTQSSYERKEFSNMSIGKLVKGMATGKWEGADKEQQVVAANRDGSGGVLIPAPLSNELINMVRAQSVLMTAGARTVPMDSSTLVFAKQTGDIKPHWKAEGEKINESDADFEPVKFEAKTLVGMSDITIELLEDALNIDEVVTQSIVNSLALELDRAGLLGKGDKIEPKGIYNIAGINKQPVGKELENYKEFSKAVTSILSENGTPNGVIYSPRTYGELDALTDSSGQPLNAPKSYENLTHKLTTTQVPNNLGTDKNGSFAIIGDFTKLWYGVRTGVTIEVTRVAGDAFSNLKFKIRAYLRADVQTVHEPHFVILDDIK</sequence>
<dbReference type="RefSeq" id="WP_206964195.1">
    <property type="nucleotide sequence ID" value="NZ_JAFLVX010000003.1"/>
</dbReference>
<name>A0ABS3HP90_9ENTE</name>
<evidence type="ECO:0000256" key="6">
    <source>
        <dbReference type="ARBA" id="ARBA00022825"/>
    </source>
</evidence>